<protein>
    <recommendedName>
        <fullName evidence="1">N,N-dimethylformamidase beta subunit-like C-terminal domain-containing protein</fullName>
    </recommendedName>
</protein>
<evidence type="ECO:0000313" key="2">
    <source>
        <dbReference type="EMBL" id="MDR7073190.1"/>
    </source>
</evidence>
<proteinExistence type="predicted"/>
<sequence>MLLKWIALLTFLTGSFTVQEHSSVGTLVNNFTVLSGEKDFKDEIPERPFQWEITKPAGPGLQGYASQTSVFPGKKLDLYINSEDSYKIEIYRMGYYREKGAKLVTTINNLSPNLQGSSQDGKTMKANWKPTISVKINKSWKSGVYLAKLINSNQKESYITFVVKEKSPKAQIGMLISTNTYQAYNNWGGKSLYGYNSTNKEAALTVSFDRPYNNGRGSGEFLAYEYNMIRWMEKKGYSMTYFTDTDIDNGLLSKLKIKLLLIPGHDEYWTKTMRDSIQEGTNSQLNLAVFNSNVAYWQVRLNEKDRLMVGYKSRAAEDPYLKTHPKEVSTKFRNAPVSRPESEVLGLMYRGIPEQKQQPLVISNPTHWIFKGTGLKKGDEIPGVVGGEVDRYDGPKENADILATSPVRLYGVDSVSHVIWYKKPGGGKVFATGTFYWSWFLDSFGHETFAQPNKQIEQITINALNGLLKN</sequence>
<dbReference type="RefSeq" id="WP_310258698.1">
    <property type="nucleotide sequence ID" value="NZ_JAVDWA010000003.1"/>
</dbReference>
<name>A0ABU1U168_9BACL</name>
<organism evidence="2 3">
    <name type="scientific">Fictibacillus barbaricus</name>
    <dbReference type="NCBI Taxonomy" id="182136"/>
    <lineage>
        <taxon>Bacteria</taxon>
        <taxon>Bacillati</taxon>
        <taxon>Bacillota</taxon>
        <taxon>Bacilli</taxon>
        <taxon>Bacillales</taxon>
        <taxon>Fictibacillaceae</taxon>
        <taxon>Fictibacillus</taxon>
    </lineage>
</organism>
<feature type="domain" description="N,N-dimethylformamidase beta subunit-like C-terminal" evidence="1">
    <location>
        <begin position="88"/>
        <end position="442"/>
    </location>
</feature>
<dbReference type="Proteomes" id="UP001258181">
    <property type="component" value="Unassembled WGS sequence"/>
</dbReference>
<evidence type="ECO:0000313" key="3">
    <source>
        <dbReference type="Proteomes" id="UP001258181"/>
    </source>
</evidence>
<dbReference type="InterPro" id="IPR046540">
    <property type="entry name" value="DMFA2_C"/>
</dbReference>
<accession>A0ABU1U168</accession>
<keyword evidence="3" id="KW-1185">Reference proteome</keyword>
<comment type="caution">
    <text evidence="2">The sequence shown here is derived from an EMBL/GenBank/DDBJ whole genome shotgun (WGS) entry which is preliminary data.</text>
</comment>
<reference evidence="2 3" key="1">
    <citation type="submission" date="2023-07" db="EMBL/GenBank/DDBJ databases">
        <title>Sorghum-associated microbial communities from plants grown in Nebraska, USA.</title>
        <authorList>
            <person name="Schachtman D."/>
        </authorList>
    </citation>
    <scope>NUCLEOTIDE SEQUENCE [LARGE SCALE GENOMIC DNA]</scope>
    <source>
        <strain evidence="2 3">BE211</strain>
    </source>
</reference>
<dbReference type="EMBL" id="JAVDWA010000003">
    <property type="protein sequence ID" value="MDR7073190.1"/>
    <property type="molecule type" value="Genomic_DNA"/>
</dbReference>
<dbReference type="Pfam" id="PF20254">
    <property type="entry name" value="DMFA2_C"/>
    <property type="match status" value="1"/>
</dbReference>
<gene>
    <name evidence="2" type="ORF">J2X07_002176</name>
</gene>
<evidence type="ECO:0000259" key="1">
    <source>
        <dbReference type="Pfam" id="PF20254"/>
    </source>
</evidence>